<keyword evidence="2" id="KW-1185">Reference proteome</keyword>
<comment type="caution">
    <text evidence="1">The sequence shown here is derived from an EMBL/GenBank/DDBJ whole genome shotgun (WGS) entry which is preliminary data.</text>
</comment>
<dbReference type="Proteomes" id="UP000708576">
    <property type="component" value="Unassembled WGS sequence"/>
</dbReference>
<gene>
    <name evidence="1" type="ORF">KEM10_15955</name>
</gene>
<dbReference type="EMBL" id="JAGUCO010000015">
    <property type="protein sequence ID" value="MBS2099784.1"/>
    <property type="molecule type" value="Genomic_DNA"/>
</dbReference>
<evidence type="ECO:0008006" key="3">
    <source>
        <dbReference type="Google" id="ProtNLM"/>
    </source>
</evidence>
<protein>
    <recommendedName>
        <fullName evidence="3">Ig-like domain-containing protein</fullName>
    </recommendedName>
</protein>
<sequence>MKIRNKLIRRALYATVFAAFGLVGCEQSDRYLIDAPSDLQDRIDSIADANASKDTGDTTYINISTSLVGQEDYSSGWWADFSDYFTIPTNKLLHLEFINHNGGSENNWNNWNLAVTNEVADRDGDGYAEYFVLRSDAYGWGGGMADIDERYAFDLNMVSHDYPDTDGDGDIWNDFRATMDGATVSIDIDHSATGNVFVTATAVGTNGTTITETYHQGVSASDDITAFLICDASYFEMNTAYLIPSKVTVVEDVSPISIEVTGTPKFVEIGNEDFWGDGVATVTFADGSSAEVDTADVSFSVIPDMTTLGEKTVAVAYSKTKQGNYGPAVTTSYTLEVTNAVTSLEITTMPEMTIYAFYGTESPAFDPAGLVVTATYSDGSTGILENSTLEFEIPLVAGDQNATVSYVGATGTVSTTLPLTIVEGTSQVGAIDFSTAWWTEFSDDYAVASGESKVITMYCYSNEVNNWHSPCTILRKADNAEYGVVRMDNFGWGAGYEGIATATNDWNFDVFASNLNGSKVVITVTNNGDNTADINYDVTYATGEVHFQKYEGIEVDSSDLNCALVIEGAYVVITE</sequence>
<dbReference type="Gene3D" id="2.60.40.3630">
    <property type="match status" value="1"/>
</dbReference>
<dbReference type="PROSITE" id="PS51257">
    <property type="entry name" value="PROKAR_LIPOPROTEIN"/>
    <property type="match status" value="1"/>
</dbReference>
<proteinExistence type="predicted"/>
<reference evidence="1 2" key="1">
    <citation type="journal article" date="2015" name="Int. J. Syst. Evol. Microbiol.">
        <title>Carboxylicivirga linearis sp. nov., isolated from a sea cucumber culture pond.</title>
        <authorList>
            <person name="Wang F.Q."/>
            <person name="Zhou Y.X."/>
            <person name="Lin X.Z."/>
            <person name="Chen G.J."/>
            <person name="Du Z.J."/>
        </authorList>
    </citation>
    <scope>NUCLEOTIDE SEQUENCE [LARGE SCALE GENOMIC DNA]</scope>
    <source>
        <strain evidence="1 2">FB218</strain>
    </source>
</reference>
<evidence type="ECO:0000313" key="1">
    <source>
        <dbReference type="EMBL" id="MBS2099784.1"/>
    </source>
</evidence>
<dbReference type="RefSeq" id="WP_212217028.1">
    <property type="nucleotide sequence ID" value="NZ_JAGUCO010000015.1"/>
</dbReference>
<organism evidence="1 2">
    <name type="scientific">Carboxylicivirga linearis</name>
    <dbReference type="NCBI Taxonomy" id="1628157"/>
    <lineage>
        <taxon>Bacteria</taxon>
        <taxon>Pseudomonadati</taxon>
        <taxon>Bacteroidota</taxon>
        <taxon>Bacteroidia</taxon>
        <taxon>Marinilabiliales</taxon>
        <taxon>Marinilabiliaceae</taxon>
        <taxon>Carboxylicivirga</taxon>
    </lineage>
</organism>
<name>A0ABS5JY60_9BACT</name>
<accession>A0ABS5JY60</accession>
<evidence type="ECO:0000313" key="2">
    <source>
        <dbReference type="Proteomes" id="UP000708576"/>
    </source>
</evidence>